<dbReference type="EMBL" id="JANURM010000014">
    <property type="protein sequence ID" value="MDL0089518.1"/>
    <property type="molecule type" value="Genomic_DNA"/>
</dbReference>
<dbReference type="RefSeq" id="WP_284938192.1">
    <property type="nucleotide sequence ID" value="NZ_JANURM010000014.1"/>
</dbReference>
<evidence type="ECO:0000313" key="1">
    <source>
        <dbReference type="EMBL" id="MDL0089518.1"/>
    </source>
</evidence>
<dbReference type="Proteomes" id="UP001173801">
    <property type="component" value="Unassembled WGS sequence"/>
</dbReference>
<sequence length="130" mass="14937">MKKLGLVFLLAGALFANTLKNRTNDELMAMIATADAKTMSEISFELDKRAGVLMEQARKIKGDFKDKMRDKISKLSDDEREKFMGDFRQNYEKKLENLSVKDAKNFGFFGKKDRQKNGNCKNLDKMPKKS</sequence>
<dbReference type="Pfam" id="PF06518">
    <property type="entry name" value="DUF1104"/>
    <property type="match status" value="1"/>
</dbReference>
<comment type="caution">
    <text evidence="1">The sequence shown here is derived from an EMBL/GenBank/DDBJ whole genome shotgun (WGS) entry which is preliminary data.</text>
</comment>
<reference evidence="1" key="1">
    <citation type="submission" date="2022-08" db="EMBL/GenBank/DDBJ databases">
        <authorList>
            <person name="Wang H."/>
        </authorList>
    </citation>
    <scope>NUCLEOTIDE SEQUENCE</scope>
    <source>
        <strain evidence="1">PS10</strain>
    </source>
</reference>
<organism evidence="1 2">
    <name type="scientific">Campylobacter gastrosuis</name>
    <dbReference type="NCBI Taxonomy" id="2974576"/>
    <lineage>
        <taxon>Bacteria</taxon>
        <taxon>Pseudomonadati</taxon>
        <taxon>Campylobacterota</taxon>
        <taxon>Epsilonproteobacteria</taxon>
        <taxon>Campylobacterales</taxon>
        <taxon>Campylobacteraceae</taxon>
        <taxon>Campylobacter</taxon>
    </lineage>
</organism>
<proteinExistence type="predicted"/>
<accession>A0ABT7HRN3</accession>
<keyword evidence="2" id="KW-1185">Reference proteome</keyword>
<gene>
    <name evidence="1" type="ORF">NYG85_09130</name>
</gene>
<protein>
    <submittedName>
        <fullName evidence="1">DUF1104 domain-containing protein</fullName>
    </submittedName>
</protein>
<name>A0ABT7HRN3_9BACT</name>
<evidence type="ECO:0000313" key="2">
    <source>
        <dbReference type="Proteomes" id="UP001173801"/>
    </source>
</evidence>
<dbReference type="InterPro" id="IPR009488">
    <property type="entry name" value="DUF1104"/>
</dbReference>
<reference evidence="1" key="2">
    <citation type="journal article" date="2023" name="Microorganisms">
        <title>Isolation and Genomic Characteristics of Cat-Borne Campylobacter felis sp. nov. and Sheep-Borne Campylobacter ovis sp. nov.</title>
        <authorList>
            <person name="Wang H."/>
            <person name="Li Y."/>
            <person name="Gu Y."/>
            <person name="Zhou G."/>
            <person name="Chen X."/>
            <person name="Zhang X."/>
            <person name="Shao Z."/>
            <person name="Zhang J."/>
            <person name="Zhang M."/>
        </authorList>
    </citation>
    <scope>NUCLEOTIDE SEQUENCE</scope>
    <source>
        <strain evidence="1">PS10</strain>
    </source>
</reference>